<protein>
    <submittedName>
        <fullName evidence="2">Uncharacterized protein</fullName>
    </submittedName>
</protein>
<keyword evidence="3" id="KW-1185">Reference proteome</keyword>
<dbReference type="Proteomes" id="UP001454036">
    <property type="component" value="Unassembled WGS sequence"/>
</dbReference>
<proteinExistence type="predicted"/>
<organism evidence="2 3">
    <name type="scientific">Lithospermum erythrorhizon</name>
    <name type="common">Purple gromwell</name>
    <name type="synonym">Lithospermum officinale var. erythrorhizon</name>
    <dbReference type="NCBI Taxonomy" id="34254"/>
    <lineage>
        <taxon>Eukaryota</taxon>
        <taxon>Viridiplantae</taxon>
        <taxon>Streptophyta</taxon>
        <taxon>Embryophyta</taxon>
        <taxon>Tracheophyta</taxon>
        <taxon>Spermatophyta</taxon>
        <taxon>Magnoliopsida</taxon>
        <taxon>eudicotyledons</taxon>
        <taxon>Gunneridae</taxon>
        <taxon>Pentapetalae</taxon>
        <taxon>asterids</taxon>
        <taxon>lamiids</taxon>
        <taxon>Boraginales</taxon>
        <taxon>Boraginaceae</taxon>
        <taxon>Boraginoideae</taxon>
        <taxon>Lithospermeae</taxon>
        <taxon>Lithospermum</taxon>
    </lineage>
</organism>
<gene>
    <name evidence="2" type="ORF">LIER_31825</name>
</gene>
<evidence type="ECO:0000256" key="1">
    <source>
        <dbReference type="SAM" id="MobiDB-lite"/>
    </source>
</evidence>
<dbReference type="EMBL" id="BAABME010011972">
    <property type="protein sequence ID" value="GAA0184537.1"/>
    <property type="molecule type" value="Genomic_DNA"/>
</dbReference>
<reference evidence="2 3" key="1">
    <citation type="submission" date="2024-01" db="EMBL/GenBank/DDBJ databases">
        <title>The complete chloroplast genome sequence of Lithospermum erythrorhizon: insights into the phylogenetic relationship among Boraginaceae species and the maternal lineages of purple gromwells.</title>
        <authorList>
            <person name="Okada T."/>
            <person name="Watanabe K."/>
        </authorList>
    </citation>
    <scope>NUCLEOTIDE SEQUENCE [LARGE SCALE GENOMIC DNA]</scope>
</reference>
<feature type="compositionally biased region" description="Polar residues" evidence="1">
    <location>
        <begin position="1"/>
        <end position="15"/>
    </location>
</feature>
<evidence type="ECO:0000313" key="3">
    <source>
        <dbReference type="Proteomes" id="UP001454036"/>
    </source>
</evidence>
<dbReference type="AlphaFoldDB" id="A0AAV3RT45"/>
<accession>A0AAV3RT45</accession>
<evidence type="ECO:0000313" key="2">
    <source>
        <dbReference type="EMBL" id="GAA0184537.1"/>
    </source>
</evidence>
<sequence length="103" mass="11117">MSDTSNSRPEGQGYNSDARSSSSPQASSSLVALARVGPQYLFKSPLASRAPSSFRHPPPPQLRVVRANINHCGSELSEKDLVDLRSDFGIPSSVILHRLKATE</sequence>
<comment type="caution">
    <text evidence="2">The sequence shown here is derived from an EMBL/GenBank/DDBJ whole genome shotgun (WGS) entry which is preliminary data.</text>
</comment>
<feature type="region of interest" description="Disordered" evidence="1">
    <location>
        <begin position="1"/>
        <end position="29"/>
    </location>
</feature>
<name>A0AAV3RT45_LITER</name>
<feature type="compositionally biased region" description="Low complexity" evidence="1">
    <location>
        <begin position="16"/>
        <end position="29"/>
    </location>
</feature>